<accession>A0ACC2VYQ5</accession>
<protein>
    <submittedName>
        <fullName evidence="1">Uncharacterized protein</fullName>
    </submittedName>
</protein>
<comment type="caution">
    <text evidence="1">The sequence shown here is derived from an EMBL/GenBank/DDBJ whole genome shotgun (WGS) entry which is preliminary data.</text>
</comment>
<name>A0ACC2VYQ5_9TREE</name>
<proteinExistence type="predicted"/>
<keyword evidence="2" id="KW-1185">Reference proteome</keyword>
<evidence type="ECO:0000313" key="1">
    <source>
        <dbReference type="EMBL" id="KAJ9104605.1"/>
    </source>
</evidence>
<organism evidence="1 2">
    <name type="scientific">Naganishia friedmannii</name>
    <dbReference type="NCBI Taxonomy" id="89922"/>
    <lineage>
        <taxon>Eukaryota</taxon>
        <taxon>Fungi</taxon>
        <taxon>Dikarya</taxon>
        <taxon>Basidiomycota</taxon>
        <taxon>Agaricomycotina</taxon>
        <taxon>Tremellomycetes</taxon>
        <taxon>Filobasidiales</taxon>
        <taxon>Filobasidiaceae</taxon>
        <taxon>Naganishia</taxon>
    </lineage>
</organism>
<dbReference type="EMBL" id="JASBWT010000005">
    <property type="protein sequence ID" value="KAJ9104605.1"/>
    <property type="molecule type" value="Genomic_DNA"/>
</dbReference>
<reference evidence="1" key="1">
    <citation type="submission" date="2023-04" db="EMBL/GenBank/DDBJ databases">
        <title>Draft Genome sequencing of Naganishia species isolated from polar environments using Oxford Nanopore Technology.</title>
        <authorList>
            <person name="Leo P."/>
            <person name="Venkateswaran K."/>
        </authorList>
    </citation>
    <scope>NUCLEOTIDE SEQUENCE</scope>
    <source>
        <strain evidence="1">MNA-CCFEE 5423</strain>
    </source>
</reference>
<sequence length="119" mass="12967">MSSTSSAINIRASTSGTNGGSSGHGNLILRKQLMELRKRPVDGFSAGLVDDDNLLEWDIMIIGCVVFLLGPGYQTPEYSTQNKPVRHRPADTLYEGAFLKARLTFPEVCSPAILTLRTI</sequence>
<gene>
    <name evidence="1" type="ORF">QFC21_002103</name>
</gene>
<evidence type="ECO:0000313" key="2">
    <source>
        <dbReference type="Proteomes" id="UP001227268"/>
    </source>
</evidence>
<dbReference type="Proteomes" id="UP001227268">
    <property type="component" value="Unassembled WGS sequence"/>
</dbReference>